<feature type="compositionally biased region" description="Basic and acidic residues" evidence="1">
    <location>
        <begin position="1"/>
        <end position="11"/>
    </location>
</feature>
<dbReference type="Pfam" id="PF20233">
    <property type="entry name" value="DUF6590"/>
    <property type="match status" value="1"/>
</dbReference>
<dbReference type="InterPro" id="IPR046497">
    <property type="entry name" value="DUF6590"/>
</dbReference>
<evidence type="ECO:0000313" key="3">
    <source>
        <dbReference type="EMBL" id="KAF4301716.1"/>
    </source>
</evidence>
<name>A0A8H4IIC7_9PEZI</name>
<dbReference type="OrthoDB" id="3559580at2759"/>
<evidence type="ECO:0000259" key="2">
    <source>
        <dbReference type="Pfam" id="PF20233"/>
    </source>
</evidence>
<protein>
    <submittedName>
        <fullName evidence="3">Heterokaryon incompatibility protein</fullName>
    </submittedName>
</protein>
<comment type="caution">
    <text evidence="3">The sequence shown here is derived from an EMBL/GenBank/DDBJ whole genome shotgun (WGS) entry which is preliminary data.</text>
</comment>
<dbReference type="AlphaFoldDB" id="A0A8H4IIC7"/>
<keyword evidence="4" id="KW-1185">Reference proteome</keyword>
<gene>
    <name evidence="3" type="ORF">GTA08_BOTSDO10035</name>
</gene>
<evidence type="ECO:0000256" key="1">
    <source>
        <dbReference type="SAM" id="MobiDB-lite"/>
    </source>
</evidence>
<accession>A0A8H4IIC7</accession>
<organism evidence="3 4">
    <name type="scientific">Botryosphaeria dothidea</name>
    <dbReference type="NCBI Taxonomy" id="55169"/>
    <lineage>
        <taxon>Eukaryota</taxon>
        <taxon>Fungi</taxon>
        <taxon>Dikarya</taxon>
        <taxon>Ascomycota</taxon>
        <taxon>Pezizomycotina</taxon>
        <taxon>Dothideomycetes</taxon>
        <taxon>Dothideomycetes incertae sedis</taxon>
        <taxon>Botryosphaeriales</taxon>
        <taxon>Botryosphaeriaceae</taxon>
        <taxon>Botryosphaeria</taxon>
    </lineage>
</organism>
<feature type="region of interest" description="Disordered" evidence="1">
    <location>
        <begin position="1"/>
        <end position="20"/>
    </location>
</feature>
<reference evidence="3" key="1">
    <citation type="submission" date="2020-04" db="EMBL/GenBank/DDBJ databases">
        <title>Genome Assembly and Annotation of Botryosphaeria dothidea sdau 11-99, a Latent Pathogen of Apple Fruit Ring Rot in China.</title>
        <authorList>
            <person name="Yu C."/>
            <person name="Diao Y."/>
            <person name="Lu Q."/>
            <person name="Zhao J."/>
            <person name="Cui S."/>
            <person name="Peng C."/>
            <person name="He B."/>
            <person name="Liu H."/>
        </authorList>
    </citation>
    <scope>NUCLEOTIDE SEQUENCE [LARGE SCALE GENOMIC DNA]</scope>
    <source>
        <strain evidence="3">Sdau11-99</strain>
    </source>
</reference>
<dbReference type="Proteomes" id="UP000572817">
    <property type="component" value="Unassembled WGS sequence"/>
</dbReference>
<feature type="domain" description="DUF6590" evidence="2">
    <location>
        <begin position="49"/>
        <end position="155"/>
    </location>
</feature>
<feature type="region of interest" description="Disordered" evidence="1">
    <location>
        <begin position="188"/>
        <end position="246"/>
    </location>
</feature>
<sequence>MPLRNRTDNNRPSKKFNPDNYQVIPSSAWPGFFVNGKKQQPDQETRRIFQRFVILKAGTLISKCLQIKTYEGKATTRRDIRDKQNEHAVVYMGINPPNELAGETGLQEPIQADAESRETWLSDKARINYGQIFDIDHNTKVYAIGKVTEACIPVMRRTHARVHGYQLPPEIVEPTTAPVSEAANTMNTPIPEMTGPKGLDVVQPGTSTSGRSSFDDFTDHSALSDVDSIGPPPSYDSIDRHDRSDW</sequence>
<evidence type="ECO:0000313" key="4">
    <source>
        <dbReference type="Proteomes" id="UP000572817"/>
    </source>
</evidence>
<proteinExistence type="predicted"/>
<feature type="compositionally biased region" description="Basic and acidic residues" evidence="1">
    <location>
        <begin position="237"/>
        <end position="246"/>
    </location>
</feature>
<dbReference type="EMBL" id="WWBZ02000073">
    <property type="protein sequence ID" value="KAF4301716.1"/>
    <property type="molecule type" value="Genomic_DNA"/>
</dbReference>